<dbReference type="Gene3D" id="3.40.50.300">
    <property type="entry name" value="P-loop containing nucleotide triphosphate hydrolases"/>
    <property type="match status" value="1"/>
</dbReference>
<accession>A0A239L8M3</accession>
<dbReference type="OrthoDB" id="7210088at2"/>
<dbReference type="InterPro" id="IPR027417">
    <property type="entry name" value="P-loop_NTPase"/>
</dbReference>
<evidence type="ECO:0008006" key="3">
    <source>
        <dbReference type="Google" id="ProtNLM"/>
    </source>
</evidence>
<protein>
    <recommendedName>
        <fullName evidence="3">NACHT domain-containing protein</fullName>
    </recommendedName>
</protein>
<proteinExistence type="predicted"/>
<reference evidence="1 2" key="1">
    <citation type="submission" date="2017-06" db="EMBL/GenBank/DDBJ databases">
        <authorList>
            <person name="Kim H.J."/>
            <person name="Triplett B.A."/>
        </authorList>
    </citation>
    <scope>NUCLEOTIDE SEQUENCE [LARGE SCALE GENOMIC DNA]</scope>
    <source>
        <strain evidence="1 2">DS15</strain>
    </source>
</reference>
<evidence type="ECO:0000313" key="2">
    <source>
        <dbReference type="Proteomes" id="UP000198339"/>
    </source>
</evidence>
<gene>
    <name evidence="1" type="ORF">SAMN06295955_1208</name>
</gene>
<dbReference type="EMBL" id="FZPA01000020">
    <property type="protein sequence ID" value="SNT26193.1"/>
    <property type="molecule type" value="Genomic_DNA"/>
</dbReference>
<dbReference type="RefSeq" id="WP_089217348.1">
    <property type="nucleotide sequence ID" value="NZ_FZPA01000020.1"/>
</dbReference>
<evidence type="ECO:0000313" key="1">
    <source>
        <dbReference type="EMBL" id="SNT26193.1"/>
    </source>
</evidence>
<keyword evidence="2" id="KW-1185">Reference proteome</keyword>
<dbReference type="Proteomes" id="UP000198339">
    <property type="component" value="Unassembled WGS sequence"/>
</dbReference>
<name>A0A239L8M3_9SPHN</name>
<organism evidence="1 2">
    <name type="scientific">Sphingopyxis indica</name>
    <dbReference type="NCBI Taxonomy" id="436663"/>
    <lineage>
        <taxon>Bacteria</taxon>
        <taxon>Pseudomonadati</taxon>
        <taxon>Pseudomonadota</taxon>
        <taxon>Alphaproteobacteria</taxon>
        <taxon>Sphingomonadales</taxon>
        <taxon>Sphingomonadaceae</taxon>
        <taxon>Sphingopyxis</taxon>
    </lineage>
</organism>
<sequence>MKRQQSTTTDNTTRSEPTPEQALTQLQAALLTLKNSGDEGFEGLAAALLGAATGMTFRLAISGTQDGQDGRGDQRDGAISFEAKLYRSKLAKSAVTYKATEIVASDDPPDLWILAATIGASSQIVTTLRAAFAKVDTSLLVLDWPANTALPPLALLCAMAPDVCSDFVARYSQTGMDSTTLDAALRTLATLPSFPANAAELRTQLSEPLLGLAAARAANRTIFEGLFTRVDDARHRFGQPLAPGAPHALAPIERARRADLDALLLASPAREIVVVAGEQGCGKSWLVAQSWRGQKDAPFLIFLTAAEAVAAMAMQPPELIARCLIEQSGGIVTSQRLDRWTQRLERWRGRAFATPQFVLVVDGLNERARTDWAPWLSSLASYAATIGGRVVATSRAKYFRRLDDRFSVPRRTITLDNLSDVELDRALVVHGIQPGQIARRVRRSLRNPRILGIAFDLLDRGQIHSAEEISIERLLFEHVRTQQSEAAQGETPWQFARLLGEHARIIRERIERQAPQDQLIFDSYEFAVAPRYDLPRDLLPVVEERFFTAVQGQPDLYTLTDEGLIYALALATIRELRTAWRNGRPVAERLAEIIEPVAALDLVTDVLFAAALLASIDSDIDPVIGAALLARHATQQNADEDSFPAYCGIVRNMPGAALDALFALALTEPHAQHRDWLIHALRRARSDVVAWPVIAERIDQWLRLYSLNPKHGLMPGESDAAKRAEGIAKNEQKIAERLSALTPCEQAIVDAKLVRDDQVNGVTLSEDAFALLAGMPLARFAEGLMCWGFARSINGGYRVPWKDFASVVQHNPIDWFETRDALLAASACFARDEASRTGQWALVSILRATGDADDGARAEVIAQALTPEWQHFEGWRLVERYCATDPCDPASERPDNIAETAERVEGLDPKGLMINRWTGENEHFIREAGPGLARFAPKPAVALHRALARDLLTRPSAVATLAIQWLGSANVLIEPDVVAAMARRAGELSHPEEPSGARDKDWVVSQYLLVAAFAHLDGEAQVEILLNLPEHGPPLLQLDQVYRPASEASVDRLVDRAIASKEEHRLLMALAFVRSSGSPLSPVTLDRIRALTDHLRPSVRGLALQISAEHPDDAQLTAFVESGWSAASLDPREDFYERWHGSSMILAAAERQYLTGAEAVARIAPERYSDAARRLGNAAVGRPLALLLQQAIAHVLEVELPFRPPRISQSGIAEADAIARFSLEDDDEDLSIDQRFARMNESDEAFALRQKAGWDRFRAFEMALNRRGAELILRDIGARAVSAIAECDGPVLQAMAQQILELPSSSLPRVANLTSRIARALSESDSDFSATLFRLCAGREAYVRITRTIGSIPLMTWDVWHSADTPAIYALRRERLRGSASDHDLALEVLAACHAGYQSFLEDFAAGEIATGHPVATARALMILGFADQSEAAQAMLDEFSNHGGMVGRAAEAARFAYQRNSWSRHWYRRLSETEGRIDFWRYGTLLGKIVDARILLWAAEPAEGSLLDRFGSSLDRGIERRIEAWKKKRENKLFGEDQPRDVYLKAAPAGFDLGAKDVYSEKLDEQE</sequence>